<feature type="compositionally biased region" description="Basic and acidic residues" evidence="8">
    <location>
        <begin position="274"/>
        <end position="287"/>
    </location>
</feature>
<feature type="domain" description="Myb/SANT-like" evidence="9">
    <location>
        <begin position="320"/>
        <end position="414"/>
    </location>
</feature>
<dbReference type="GO" id="GO:0004518">
    <property type="term" value="F:nuclease activity"/>
    <property type="evidence" value="ECO:0007669"/>
    <property type="project" value="UniProtKB-KW"/>
</dbReference>
<evidence type="ECO:0000256" key="3">
    <source>
        <dbReference type="ARBA" id="ARBA00006958"/>
    </source>
</evidence>
<comment type="similarity">
    <text evidence="3">Belongs to the HARBI1 family.</text>
</comment>
<keyword evidence="6" id="KW-0378">Hydrolase</keyword>
<evidence type="ECO:0008006" key="12">
    <source>
        <dbReference type="Google" id="ProtNLM"/>
    </source>
</evidence>
<comment type="cofactor">
    <cofactor evidence="1">
        <name>a divalent metal cation</name>
        <dbReference type="ChEBI" id="CHEBI:60240"/>
    </cofactor>
</comment>
<dbReference type="PANTHER" id="PTHR22930">
    <property type="match status" value="1"/>
</dbReference>
<dbReference type="InterPro" id="IPR024752">
    <property type="entry name" value="Myb/SANT-like_dom"/>
</dbReference>
<dbReference type="AlphaFoldDB" id="A0A2N9IM27"/>
<dbReference type="GO" id="GO:0046872">
    <property type="term" value="F:metal ion binding"/>
    <property type="evidence" value="ECO:0007669"/>
    <property type="project" value="UniProtKB-KW"/>
</dbReference>
<gene>
    <name evidence="11" type="ORF">FSB_LOCUS53082</name>
</gene>
<evidence type="ECO:0000256" key="6">
    <source>
        <dbReference type="ARBA" id="ARBA00022801"/>
    </source>
</evidence>
<comment type="subcellular location">
    <subcellularLocation>
        <location evidence="2">Nucleus</location>
    </subcellularLocation>
</comment>
<reference evidence="11" key="1">
    <citation type="submission" date="2018-02" db="EMBL/GenBank/DDBJ databases">
        <authorList>
            <person name="Cohen D.B."/>
            <person name="Kent A.D."/>
        </authorList>
    </citation>
    <scope>NUCLEOTIDE SEQUENCE</scope>
</reference>
<dbReference type="InterPro" id="IPR045249">
    <property type="entry name" value="HARBI1-like"/>
</dbReference>
<dbReference type="PANTHER" id="PTHR22930:SF228">
    <property type="entry name" value="PROTEIN ALP1-LIKE"/>
    <property type="match status" value="1"/>
</dbReference>
<dbReference type="Pfam" id="PF12776">
    <property type="entry name" value="Myb_DNA-bind_3"/>
    <property type="match status" value="1"/>
</dbReference>
<feature type="domain" description="DDE Tnp4" evidence="10">
    <location>
        <begin position="84"/>
        <end position="243"/>
    </location>
</feature>
<evidence type="ECO:0000313" key="11">
    <source>
        <dbReference type="EMBL" id="SPD25200.1"/>
    </source>
</evidence>
<dbReference type="InterPro" id="IPR027806">
    <property type="entry name" value="HARBI1_dom"/>
</dbReference>
<proteinExistence type="inferred from homology"/>
<evidence type="ECO:0000256" key="5">
    <source>
        <dbReference type="ARBA" id="ARBA00022723"/>
    </source>
</evidence>
<evidence type="ECO:0000256" key="8">
    <source>
        <dbReference type="SAM" id="MobiDB-lite"/>
    </source>
</evidence>
<sequence>MDNRKIRNNFMAAIASVLAVGALILEDIRFHRSVETIHRYFRVVLKGVFCLYKHVVRLPGNETHPDIRNNRRFYPYFKDCIGAIDGTHIRASVPIEIQGRFRGRKDGTTQNVLAAITFDLKFCYVLAGWEGSAHDSRVLDDALHRSRGLKIPEGKYYLGDAGYGNKTGILSPYRKVRYHLQEFSDHPPENAQELFNLRHSSLRTTIERGFGVLKKRFRVLGAEPFWSFETQVEVVLACCVLHNHIVGVDPDDPIMGDTTSEVDSQRIVHQTHQTRREAREESREWNDKRDGISEAMWTDYVTNRTMAKNKEKEGKGSQFRWSTPMNVMLLDILEDEALKGNKPSNTFKPQSFARVAKEISEKFEITCLPDHVSNRLRTIKTTWKTIQSVRNNSGFGWDDNLKMITCDKNTHDEYVMAHPTHAQYLNKKIEFYDQMAIVVGKDLATGSYAFSWGDETSPNPVVELDGESDSAVKEKNTDSSSSHSKGRSHRKRSRDAKEESNYSEVAAQLKEIAIAFKNQGPVRCQ</sequence>
<evidence type="ECO:0000259" key="10">
    <source>
        <dbReference type="Pfam" id="PF13359"/>
    </source>
</evidence>
<evidence type="ECO:0000256" key="4">
    <source>
        <dbReference type="ARBA" id="ARBA00022722"/>
    </source>
</evidence>
<feature type="region of interest" description="Disordered" evidence="8">
    <location>
        <begin position="464"/>
        <end position="502"/>
    </location>
</feature>
<feature type="region of interest" description="Disordered" evidence="8">
    <location>
        <begin position="266"/>
        <end position="287"/>
    </location>
</feature>
<keyword evidence="5" id="KW-0479">Metal-binding</keyword>
<dbReference type="GO" id="GO:0016787">
    <property type="term" value="F:hydrolase activity"/>
    <property type="evidence" value="ECO:0007669"/>
    <property type="project" value="UniProtKB-KW"/>
</dbReference>
<organism evidence="11">
    <name type="scientific">Fagus sylvatica</name>
    <name type="common">Beechnut</name>
    <dbReference type="NCBI Taxonomy" id="28930"/>
    <lineage>
        <taxon>Eukaryota</taxon>
        <taxon>Viridiplantae</taxon>
        <taxon>Streptophyta</taxon>
        <taxon>Embryophyta</taxon>
        <taxon>Tracheophyta</taxon>
        <taxon>Spermatophyta</taxon>
        <taxon>Magnoliopsida</taxon>
        <taxon>eudicotyledons</taxon>
        <taxon>Gunneridae</taxon>
        <taxon>Pentapetalae</taxon>
        <taxon>rosids</taxon>
        <taxon>fabids</taxon>
        <taxon>Fagales</taxon>
        <taxon>Fagaceae</taxon>
        <taxon>Fagus</taxon>
    </lineage>
</organism>
<feature type="compositionally biased region" description="Basic residues" evidence="8">
    <location>
        <begin position="484"/>
        <end position="494"/>
    </location>
</feature>
<dbReference type="EMBL" id="OIVN01006106">
    <property type="protein sequence ID" value="SPD25200.1"/>
    <property type="molecule type" value="Genomic_DNA"/>
</dbReference>
<evidence type="ECO:0000256" key="7">
    <source>
        <dbReference type="ARBA" id="ARBA00023242"/>
    </source>
</evidence>
<name>A0A2N9IM27_FAGSY</name>
<dbReference type="GO" id="GO:0005634">
    <property type="term" value="C:nucleus"/>
    <property type="evidence" value="ECO:0007669"/>
    <property type="project" value="UniProtKB-SubCell"/>
</dbReference>
<evidence type="ECO:0000256" key="1">
    <source>
        <dbReference type="ARBA" id="ARBA00001968"/>
    </source>
</evidence>
<evidence type="ECO:0000256" key="2">
    <source>
        <dbReference type="ARBA" id="ARBA00004123"/>
    </source>
</evidence>
<dbReference type="Pfam" id="PF13359">
    <property type="entry name" value="DDE_Tnp_4"/>
    <property type="match status" value="1"/>
</dbReference>
<evidence type="ECO:0000259" key="9">
    <source>
        <dbReference type="Pfam" id="PF12776"/>
    </source>
</evidence>
<accession>A0A2N9IM27</accession>
<keyword evidence="4" id="KW-0540">Nuclease</keyword>
<protein>
    <recommendedName>
        <fullName evidence="12">DDE Tnp4 domain-containing protein</fullName>
    </recommendedName>
</protein>
<keyword evidence="7" id="KW-0539">Nucleus</keyword>